<dbReference type="EMBL" id="AP023355">
    <property type="protein sequence ID" value="BCJ38588.1"/>
    <property type="molecule type" value="Genomic_DNA"/>
</dbReference>
<keyword evidence="3" id="KW-1185">Reference proteome</keyword>
<organism evidence="2 3">
    <name type="scientific">Actinocatenispora thailandica</name>
    <dbReference type="NCBI Taxonomy" id="227318"/>
    <lineage>
        <taxon>Bacteria</taxon>
        <taxon>Bacillati</taxon>
        <taxon>Actinomycetota</taxon>
        <taxon>Actinomycetes</taxon>
        <taxon>Micromonosporales</taxon>
        <taxon>Micromonosporaceae</taxon>
        <taxon>Actinocatenispora</taxon>
    </lineage>
</organism>
<protein>
    <recommendedName>
        <fullName evidence="4">Rho termination factor N-terminal domain-containing protein</fullName>
    </recommendedName>
</protein>
<evidence type="ECO:0000313" key="2">
    <source>
        <dbReference type="EMBL" id="BCJ38588.1"/>
    </source>
</evidence>
<gene>
    <name evidence="2" type="ORF">Athai_60910</name>
</gene>
<proteinExistence type="predicted"/>
<name>A0A7R7I105_9ACTN</name>
<dbReference type="AlphaFoldDB" id="A0A7R7I105"/>
<evidence type="ECO:0000313" key="3">
    <source>
        <dbReference type="Proteomes" id="UP000611640"/>
    </source>
</evidence>
<accession>A0A7R7I105</accession>
<evidence type="ECO:0008006" key="4">
    <source>
        <dbReference type="Google" id="ProtNLM"/>
    </source>
</evidence>
<feature type="compositionally biased region" description="Basic and acidic residues" evidence="1">
    <location>
        <begin position="57"/>
        <end position="67"/>
    </location>
</feature>
<feature type="compositionally biased region" description="Low complexity" evidence="1">
    <location>
        <begin position="195"/>
        <end position="211"/>
    </location>
</feature>
<evidence type="ECO:0000256" key="1">
    <source>
        <dbReference type="SAM" id="MobiDB-lite"/>
    </source>
</evidence>
<feature type="compositionally biased region" description="Basic and acidic residues" evidence="1">
    <location>
        <begin position="126"/>
        <end position="158"/>
    </location>
</feature>
<feature type="compositionally biased region" description="Basic residues" evidence="1">
    <location>
        <begin position="181"/>
        <end position="194"/>
    </location>
</feature>
<feature type="compositionally biased region" description="Basic and acidic residues" evidence="1">
    <location>
        <begin position="76"/>
        <end position="101"/>
    </location>
</feature>
<dbReference type="KEGG" id="atl:Athai_60910"/>
<reference evidence="2 3" key="1">
    <citation type="submission" date="2020-08" db="EMBL/GenBank/DDBJ databases">
        <title>Whole genome shotgun sequence of Actinocatenispora thailandica NBRC 105041.</title>
        <authorList>
            <person name="Komaki H."/>
            <person name="Tamura T."/>
        </authorList>
    </citation>
    <scope>NUCLEOTIDE SEQUENCE [LARGE SCALE GENOMIC DNA]</scope>
    <source>
        <strain evidence="2 3">NBRC 105041</strain>
    </source>
</reference>
<feature type="region of interest" description="Disordered" evidence="1">
    <location>
        <begin position="54"/>
        <end position="234"/>
    </location>
</feature>
<sequence>MARPIWSGTLSFGLVNPYGERGAELVEAKRPGSEVVAESAPPADTKVVELMSALRASVERSGGERRSGRGRGGTGGDRRANGRNRSSERGDGDRSGRRETTKGGSRCRSGRSGGRRSAPRGGAGGGRDELSALKTDEPRKLARELDVPGRSTMRHDELVSAVGRRSGGRHDGARLPGLRTRAPKTRTATTRRSRGAAPGTTSTTRTRSTTTNGDRRREAALSGSPGHGATPSSP</sequence>
<dbReference type="Proteomes" id="UP000611640">
    <property type="component" value="Chromosome"/>
</dbReference>